<evidence type="ECO:0000256" key="1">
    <source>
        <dbReference type="ARBA" id="ARBA00001936"/>
    </source>
</evidence>
<dbReference type="GO" id="GO:0000329">
    <property type="term" value="C:fungal-type vacuole membrane"/>
    <property type="evidence" value="ECO:0007669"/>
    <property type="project" value="TreeGrafter"/>
</dbReference>
<gene>
    <name evidence="17" type="ORF">HGUI_03162</name>
</gene>
<comment type="cofactor">
    <cofactor evidence="1">
        <name>Mn(2+)</name>
        <dbReference type="ChEBI" id="CHEBI:29035"/>
    </cofactor>
</comment>
<reference evidence="18" key="1">
    <citation type="submission" date="2016-11" db="EMBL/GenBank/DDBJ databases">
        <authorList>
            <person name="Guldener U."/>
        </authorList>
    </citation>
    <scope>NUCLEOTIDE SEQUENCE [LARGE SCALE GENOMIC DNA]</scope>
</reference>
<dbReference type="GO" id="GO:0005783">
    <property type="term" value="C:endoplasmic reticulum"/>
    <property type="evidence" value="ECO:0007669"/>
    <property type="project" value="EnsemblFungi"/>
</dbReference>
<proteinExistence type="inferred from homology"/>
<dbReference type="GO" id="GO:0033254">
    <property type="term" value="C:vacuolar transporter chaperone complex"/>
    <property type="evidence" value="ECO:0007669"/>
    <property type="project" value="EnsemblFungi"/>
</dbReference>
<protein>
    <recommendedName>
        <fullName evidence="11">Vacuolar transporter chaperone complex subunit 4</fullName>
        <ecNumber evidence="3">2.7.4.1</ecNumber>
    </recommendedName>
    <alternativeName>
        <fullName evidence="13">Polyphosphate kinase</fullName>
    </alternativeName>
    <alternativeName>
        <fullName evidence="12">SPX-dependent polyphosphate polymerase VTC subunit 4</fullName>
    </alternativeName>
    <alternativeName>
        <fullName evidence="14">Vacuolar membrane polyphosphate polymerase catalytic subunit</fullName>
    </alternativeName>
</protein>
<evidence type="ECO:0000256" key="4">
    <source>
        <dbReference type="ARBA" id="ARBA00022554"/>
    </source>
</evidence>
<dbReference type="AlphaFoldDB" id="A0A1L0B3K9"/>
<dbReference type="GO" id="GO:0042144">
    <property type="term" value="P:vacuole fusion, non-autophagic"/>
    <property type="evidence" value="ECO:0007669"/>
    <property type="project" value="TreeGrafter"/>
</dbReference>
<keyword evidence="18" id="KW-1185">Reference proteome</keyword>
<dbReference type="FunFam" id="3.20.100.30:FF:000001">
    <property type="entry name" value="Vacuolar transporter chaperone 4"/>
    <property type="match status" value="1"/>
</dbReference>
<keyword evidence="5" id="KW-0808">Transferase</keyword>
<dbReference type="PANTHER" id="PTHR46140:SF1">
    <property type="entry name" value="VACUOLAR TRANSPORTER CHAPERONE COMPLEX SUBUNIT 4-RELATED"/>
    <property type="match status" value="1"/>
</dbReference>
<evidence type="ECO:0000256" key="3">
    <source>
        <dbReference type="ARBA" id="ARBA00012960"/>
    </source>
</evidence>
<dbReference type="GO" id="GO:0000822">
    <property type="term" value="F:inositol hexakisphosphate binding"/>
    <property type="evidence" value="ECO:0007669"/>
    <property type="project" value="EnsemblFungi"/>
</dbReference>
<keyword evidence="6 15" id="KW-0812">Transmembrane</keyword>
<dbReference type="GO" id="GO:0005516">
    <property type="term" value="F:calmodulin binding"/>
    <property type="evidence" value="ECO:0007669"/>
    <property type="project" value="EnsemblFungi"/>
</dbReference>
<dbReference type="Gene3D" id="3.20.100.30">
    <property type="entry name" value="VTC, catalytic tunnel domain"/>
    <property type="match status" value="1"/>
</dbReference>
<evidence type="ECO:0000256" key="14">
    <source>
        <dbReference type="ARBA" id="ARBA00081313"/>
    </source>
</evidence>
<comment type="similarity">
    <text evidence="10">Belongs to the VTC4 family.</text>
</comment>
<keyword evidence="8 15" id="KW-0472">Membrane</keyword>
<dbReference type="PANTHER" id="PTHR46140">
    <property type="entry name" value="VACUOLAR TRANSPORTER CHAPERONE 1-RELATED"/>
    <property type="match status" value="1"/>
</dbReference>
<feature type="transmembrane region" description="Helical" evidence="15">
    <location>
        <begin position="652"/>
        <end position="670"/>
    </location>
</feature>
<evidence type="ECO:0000256" key="13">
    <source>
        <dbReference type="ARBA" id="ARBA00080494"/>
    </source>
</evidence>
<evidence type="ECO:0000256" key="10">
    <source>
        <dbReference type="ARBA" id="ARBA00061390"/>
    </source>
</evidence>
<dbReference type="PROSITE" id="PS51382">
    <property type="entry name" value="SPX"/>
    <property type="match status" value="1"/>
</dbReference>
<keyword evidence="4" id="KW-0926">Vacuole</keyword>
<organism evidence="17 18">
    <name type="scientific">Hanseniaspora guilliermondii</name>
    <dbReference type="NCBI Taxonomy" id="56406"/>
    <lineage>
        <taxon>Eukaryota</taxon>
        <taxon>Fungi</taxon>
        <taxon>Dikarya</taxon>
        <taxon>Ascomycota</taxon>
        <taxon>Saccharomycotina</taxon>
        <taxon>Saccharomycetes</taxon>
        <taxon>Saccharomycodales</taxon>
        <taxon>Saccharomycodaceae</taxon>
        <taxon>Hanseniaspora</taxon>
    </lineage>
</organism>
<dbReference type="EMBL" id="FQNF01000072">
    <property type="protein sequence ID" value="SGZ40962.1"/>
    <property type="molecule type" value="Genomic_DNA"/>
</dbReference>
<dbReference type="CDD" id="cd07751">
    <property type="entry name" value="PolyPPase_VTC4_like"/>
    <property type="match status" value="1"/>
</dbReference>
<dbReference type="InterPro" id="IPR051572">
    <property type="entry name" value="VTC_Complex_Subunit"/>
</dbReference>
<dbReference type="InterPro" id="IPR042267">
    <property type="entry name" value="VTC_sf"/>
</dbReference>
<dbReference type="Pfam" id="PF09359">
    <property type="entry name" value="VTC"/>
    <property type="match status" value="1"/>
</dbReference>
<evidence type="ECO:0000256" key="2">
    <source>
        <dbReference type="ARBA" id="ARBA00004128"/>
    </source>
</evidence>
<dbReference type="Pfam" id="PF02656">
    <property type="entry name" value="DUF202"/>
    <property type="match status" value="1"/>
</dbReference>
<feature type="transmembrane region" description="Helical" evidence="15">
    <location>
        <begin position="690"/>
        <end position="712"/>
    </location>
</feature>
<dbReference type="GO" id="GO:0016237">
    <property type="term" value="P:microautophagy"/>
    <property type="evidence" value="ECO:0007669"/>
    <property type="project" value="EnsemblFungi"/>
</dbReference>
<evidence type="ECO:0000313" key="18">
    <source>
        <dbReference type="Proteomes" id="UP000183365"/>
    </source>
</evidence>
<sequence>MVQFGNYLINNINSSFSNIETFNTAENYIQYNNLKKILKKNKDSWNDTFETEFIENLEGNLTKIYNVVQKEYKQIVNKLNKFEDISINSLEDNTDFELLELELNNLISNLYDLDKFIRLNYSGFLKILKKHDKILPNYILKPIFEIRLNNKPFFKTLENYDYIVIKLSNINEKIKNKGNKPSYDKQNSSAGGKQTNFVRQTTKYWVHPDNITEVKLRILKNLPVLVFNPDKEFNKDDMAISSIYFDNEDLDLYYGRLRKDEGAEAHRIRWYGGMQTNTIFVERKTHREDWTGEKSIKARFSTKEKTINDFLSGKYQLNEVTTPNQSKENIQLSKEIQYFHLKHHLRPVVRSFYHRTAYQLPGDARVRCSLDTELTLVREDNFDGYDRTHGNWRRMDIGIDWPFSNLPDKDIERFPYAVLEVKLQTQLGQEPPTWIKELISSNLVESVPKFSKFLHGIATLLPNKIDQVPFWIPQMDVDIRKPSPGQNKISYANHQENDTARGNGFDEEEAVGGFASYGSLKADDIEDLEEAENFLPTAVSKNSPNADYLKEKVTSSKPGSIQKYFWCTIYHIDDFLYSGNESVVVATPDAYYTTDIKPPPGKSIYVPMRIEPKVYFATERTFLSWISIILTLNSLNLILLNYGSRANMISSLGFTICCLFMLIWETYIYLKRCVAIRMKWNIEGIFEDKIGVNSIVVLLLSSFVFGYFVSLYNQ</sequence>
<dbReference type="GO" id="GO:0006799">
    <property type="term" value="P:polyphosphate biosynthetic process"/>
    <property type="evidence" value="ECO:0007669"/>
    <property type="project" value="EnsemblFungi"/>
</dbReference>
<dbReference type="InterPro" id="IPR018966">
    <property type="entry name" value="VTC_domain"/>
</dbReference>
<dbReference type="Proteomes" id="UP000183365">
    <property type="component" value="Unassembled WGS sequence"/>
</dbReference>
<comment type="catalytic activity">
    <reaction evidence="9">
        <text>[phosphate](n) + ATP = [phosphate](n+1) + ADP</text>
        <dbReference type="Rhea" id="RHEA:19573"/>
        <dbReference type="Rhea" id="RHEA-COMP:9859"/>
        <dbReference type="Rhea" id="RHEA-COMP:14280"/>
        <dbReference type="ChEBI" id="CHEBI:16838"/>
        <dbReference type="ChEBI" id="CHEBI:30616"/>
        <dbReference type="ChEBI" id="CHEBI:456216"/>
        <dbReference type="EC" id="2.7.4.1"/>
    </reaction>
    <physiologicalReaction direction="left-to-right" evidence="9">
        <dbReference type="Rhea" id="RHEA:19574"/>
    </physiologicalReaction>
</comment>
<comment type="subcellular location">
    <subcellularLocation>
        <location evidence="2">Vacuole membrane</location>
        <topology evidence="2">Multi-pass membrane protein</topology>
    </subcellularLocation>
</comment>
<evidence type="ECO:0000256" key="5">
    <source>
        <dbReference type="ARBA" id="ARBA00022679"/>
    </source>
</evidence>
<evidence type="ECO:0000256" key="11">
    <source>
        <dbReference type="ARBA" id="ARBA00067464"/>
    </source>
</evidence>
<evidence type="ECO:0000259" key="16">
    <source>
        <dbReference type="PROSITE" id="PS51382"/>
    </source>
</evidence>
<evidence type="ECO:0000256" key="8">
    <source>
        <dbReference type="ARBA" id="ARBA00023136"/>
    </source>
</evidence>
<evidence type="ECO:0000256" key="12">
    <source>
        <dbReference type="ARBA" id="ARBA00075894"/>
    </source>
</evidence>
<feature type="domain" description="SPX" evidence="16">
    <location>
        <begin position="2"/>
        <end position="145"/>
    </location>
</feature>
<dbReference type="GO" id="GO:0008976">
    <property type="term" value="F:polyphosphate kinase activity"/>
    <property type="evidence" value="ECO:0007669"/>
    <property type="project" value="UniProtKB-EC"/>
</dbReference>
<evidence type="ECO:0000256" key="15">
    <source>
        <dbReference type="SAM" id="Phobius"/>
    </source>
</evidence>
<dbReference type="InterPro" id="IPR004331">
    <property type="entry name" value="SPX_dom"/>
</dbReference>
<dbReference type="OrthoDB" id="6493944at2759"/>
<keyword evidence="7 15" id="KW-1133">Transmembrane helix</keyword>
<evidence type="ECO:0000256" key="7">
    <source>
        <dbReference type="ARBA" id="ARBA00022989"/>
    </source>
</evidence>
<dbReference type="EC" id="2.7.4.1" evidence="3"/>
<dbReference type="GO" id="GO:0007034">
    <property type="term" value="P:vacuolar transport"/>
    <property type="evidence" value="ECO:0007669"/>
    <property type="project" value="EnsemblFungi"/>
</dbReference>
<dbReference type="VEuPathDB" id="FungiDB:HGUI_03162"/>
<evidence type="ECO:0000313" key="17">
    <source>
        <dbReference type="EMBL" id="SGZ40962.1"/>
    </source>
</evidence>
<dbReference type="InterPro" id="IPR003807">
    <property type="entry name" value="DUF202"/>
</dbReference>
<accession>A0A1L0B3K9</accession>
<evidence type="ECO:0000256" key="6">
    <source>
        <dbReference type="ARBA" id="ARBA00022692"/>
    </source>
</evidence>
<name>A0A1L0B3K9_9ASCO</name>
<evidence type="ECO:0000256" key="9">
    <source>
        <dbReference type="ARBA" id="ARBA00050204"/>
    </source>
</evidence>
<feature type="transmembrane region" description="Helical" evidence="15">
    <location>
        <begin position="622"/>
        <end position="640"/>
    </location>
</feature>